<name>A0A0E9R3Y5_ANGAN</name>
<accession>A0A0E9R3Y5</accession>
<protein>
    <submittedName>
        <fullName evidence="1">Uncharacterized protein</fullName>
    </submittedName>
</protein>
<organism evidence="1">
    <name type="scientific">Anguilla anguilla</name>
    <name type="common">European freshwater eel</name>
    <name type="synonym">Muraena anguilla</name>
    <dbReference type="NCBI Taxonomy" id="7936"/>
    <lineage>
        <taxon>Eukaryota</taxon>
        <taxon>Metazoa</taxon>
        <taxon>Chordata</taxon>
        <taxon>Craniata</taxon>
        <taxon>Vertebrata</taxon>
        <taxon>Euteleostomi</taxon>
        <taxon>Actinopterygii</taxon>
        <taxon>Neopterygii</taxon>
        <taxon>Teleostei</taxon>
        <taxon>Anguilliformes</taxon>
        <taxon>Anguillidae</taxon>
        <taxon>Anguilla</taxon>
    </lineage>
</organism>
<dbReference type="EMBL" id="GBXM01084721">
    <property type="protein sequence ID" value="JAH23856.1"/>
    <property type="molecule type" value="Transcribed_RNA"/>
</dbReference>
<dbReference type="AlphaFoldDB" id="A0A0E9R3Y5"/>
<sequence length="20" mass="2382">MVSQFCMYSSLREDTEITLQ</sequence>
<reference evidence="1" key="1">
    <citation type="submission" date="2014-11" db="EMBL/GenBank/DDBJ databases">
        <authorList>
            <person name="Amaro Gonzalez C."/>
        </authorList>
    </citation>
    <scope>NUCLEOTIDE SEQUENCE</scope>
</reference>
<evidence type="ECO:0000313" key="1">
    <source>
        <dbReference type="EMBL" id="JAH23856.1"/>
    </source>
</evidence>
<reference evidence="1" key="2">
    <citation type="journal article" date="2015" name="Fish Shellfish Immunol.">
        <title>Early steps in the European eel (Anguilla anguilla)-Vibrio vulnificus interaction in the gills: Role of the RtxA13 toxin.</title>
        <authorList>
            <person name="Callol A."/>
            <person name="Pajuelo D."/>
            <person name="Ebbesson L."/>
            <person name="Teles M."/>
            <person name="MacKenzie S."/>
            <person name="Amaro C."/>
        </authorList>
    </citation>
    <scope>NUCLEOTIDE SEQUENCE</scope>
</reference>
<proteinExistence type="predicted"/>